<evidence type="ECO:0000313" key="8">
    <source>
        <dbReference type="EMBL" id="MBA6153705.1"/>
    </source>
</evidence>
<dbReference type="InterPro" id="IPR004107">
    <property type="entry name" value="Integrase_SAM-like_N"/>
</dbReference>
<dbReference type="InterPro" id="IPR011010">
    <property type="entry name" value="DNA_brk_join_enz"/>
</dbReference>
<sequence length="377" mass="44125">MQTITLSPLVHKNVHQIAIHFDYCEDLKRYIKALEGVKWSKTHNVFYLRYTSENKGKLFDYLRKQNHYVNYSALHSRSQLPVQPVIKTKRSPLGKLNKFHYDALKSFEIYLLQKRYSPNTIENYVGVLRIFFRFYPQKGIQEITKEDIILFNQDYILNNGYSRTFQNQVISAIKLFYNHHSNFQLDISSIERPIKDRRLPEILSQDEVRTLLTNIKNVKHKTILSLVYACGLRIGEALALKMDAIDSKRGFIHIKHAKGAKDRFVPLSEKTLALLRHYYTLYKPKIYLFEGNEGRAYSQESCRKILRTAVKATSIKKHVTLHTLRHSYATHLLESGTDLRYIQDILGHNSPKTTMIYTHVSQSSLKNIKNPFDEMGI</sequence>
<evidence type="ECO:0000256" key="4">
    <source>
        <dbReference type="ARBA" id="ARBA00023172"/>
    </source>
</evidence>
<gene>
    <name evidence="8" type="ORF">H3Z82_13300</name>
</gene>
<name>A0A7W2M6P9_9FLAO</name>
<dbReference type="InterPro" id="IPR050090">
    <property type="entry name" value="Tyrosine_recombinase_XerCD"/>
</dbReference>
<protein>
    <submittedName>
        <fullName evidence="8">Site-specific integrase</fullName>
    </submittedName>
</protein>
<dbReference type="Pfam" id="PF13495">
    <property type="entry name" value="Phage_int_SAM_4"/>
    <property type="match status" value="1"/>
</dbReference>
<dbReference type="InterPro" id="IPR013762">
    <property type="entry name" value="Integrase-like_cat_sf"/>
</dbReference>
<dbReference type="SUPFAM" id="SSF56349">
    <property type="entry name" value="DNA breaking-rejoining enzymes"/>
    <property type="match status" value="1"/>
</dbReference>
<evidence type="ECO:0000256" key="3">
    <source>
        <dbReference type="ARBA" id="ARBA00023125"/>
    </source>
</evidence>
<dbReference type="PANTHER" id="PTHR30349">
    <property type="entry name" value="PHAGE INTEGRASE-RELATED"/>
    <property type="match status" value="1"/>
</dbReference>
<feature type="domain" description="Core-binding (CB)" evidence="7">
    <location>
        <begin position="98"/>
        <end position="181"/>
    </location>
</feature>
<dbReference type="PROSITE" id="PS51898">
    <property type="entry name" value="TYR_RECOMBINASE"/>
    <property type="match status" value="1"/>
</dbReference>
<dbReference type="Gene3D" id="1.10.150.130">
    <property type="match status" value="1"/>
</dbReference>
<keyword evidence="3 5" id="KW-0238">DNA-binding</keyword>
<dbReference type="GO" id="GO:0015074">
    <property type="term" value="P:DNA integration"/>
    <property type="evidence" value="ECO:0007669"/>
    <property type="project" value="UniProtKB-KW"/>
</dbReference>
<dbReference type="GO" id="GO:0003677">
    <property type="term" value="F:DNA binding"/>
    <property type="evidence" value="ECO:0007669"/>
    <property type="project" value="UniProtKB-UniRule"/>
</dbReference>
<dbReference type="Gene3D" id="1.10.443.10">
    <property type="entry name" value="Intergrase catalytic core"/>
    <property type="match status" value="1"/>
</dbReference>
<dbReference type="PANTHER" id="PTHR30349:SF41">
    <property type="entry name" value="INTEGRASE_RECOMBINASE PROTEIN MJ0367-RELATED"/>
    <property type="match status" value="1"/>
</dbReference>
<keyword evidence="2" id="KW-0229">DNA integration</keyword>
<evidence type="ECO:0000256" key="2">
    <source>
        <dbReference type="ARBA" id="ARBA00022908"/>
    </source>
</evidence>
<dbReference type="GO" id="GO:0006310">
    <property type="term" value="P:DNA recombination"/>
    <property type="evidence" value="ECO:0007669"/>
    <property type="project" value="UniProtKB-KW"/>
</dbReference>
<dbReference type="InterPro" id="IPR010998">
    <property type="entry name" value="Integrase_recombinase_N"/>
</dbReference>
<proteinExistence type="inferred from homology"/>
<evidence type="ECO:0000313" key="9">
    <source>
        <dbReference type="Proteomes" id="UP000541857"/>
    </source>
</evidence>
<keyword evidence="4" id="KW-0233">DNA recombination</keyword>
<evidence type="ECO:0000256" key="5">
    <source>
        <dbReference type="PROSITE-ProRule" id="PRU01248"/>
    </source>
</evidence>
<organism evidence="8 9">
    <name type="scientific">Gelidibacter maritimus</name>
    <dbReference type="NCBI Taxonomy" id="2761487"/>
    <lineage>
        <taxon>Bacteria</taxon>
        <taxon>Pseudomonadati</taxon>
        <taxon>Bacteroidota</taxon>
        <taxon>Flavobacteriia</taxon>
        <taxon>Flavobacteriales</taxon>
        <taxon>Flavobacteriaceae</taxon>
        <taxon>Gelidibacter</taxon>
    </lineage>
</organism>
<evidence type="ECO:0000259" key="7">
    <source>
        <dbReference type="PROSITE" id="PS51900"/>
    </source>
</evidence>
<dbReference type="RefSeq" id="WP_182206001.1">
    <property type="nucleotide sequence ID" value="NZ_JACGLT010000011.1"/>
</dbReference>
<reference evidence="8 9" key="1">
    <citation type="submission" date="2020-07" db="EMBL/GenBank/DDBJ databases">
        <title>Bacterium isolated from marine sediment.</title>
        <authorList>
            <person name="Shang D."/>
        </authorList>
    </citation>
    <scope>NUCLEOTIDE SEQUENCE [LARGE SCALE GENOMIC DNA]</scope>
    <source>
        <strain evidence="8 9">F6074</strain>
    </source>
</reference>
<dbReference type="AlphaFoldDB" id="A0A7W2M6P9"/>
<evidence type="ECO:0000256" key="1">
    <source>
        <dbReference type="ARBA" id="ARBA00008857"/>
    </source>
</evidence>
<keyword evidence="9" id="KW-1185">Reference proteome</keyword>
<comment type="similarity">
    <text evidence="1">Belongs to the 'phage' integrase family.</text>
</comment>
<dbReference type="Proteomes" id="UP000541857">
    <property type="component" value="Unassembled WGS sequence"/>
</dbReference>
<feature type="domain" description="Tyr recombinase" evidence="6">
    <location>
        <begin position="198"/>
        <end position="370"/>
    </location>
</feature>
<dbReference type="EMBL" id="JACGLT010000011">
    <property type="protein sequence ID" value="MBA6153705.1"/>
    <property type="molecule type" value="Genomic_DNA"/>
</dbReference>
<dbReference type="InterPro" id="IPR002104">
    <property type="entry name" value="Integrase_catalytic"/>
</dbReference>
<accession>A0A7W2M6P9</accession>
<comment type="caution">
    <text evidence="8">The sequence shown here is derived from an EMBL/GenBank/DDBJ whole genome shotgun (WGS) entry which is preliminary data.</text>
</comment>
<dbReference type="InterPro" id="IPR044068">
    <property type="entry name" value="CB"/>
</dbReference>
<dbReference type="Pfam" id="PF00589">
    <property type="entry name" value="Phage_integrase"/>
    <property type="match status" value="1"/>
</dbReference>
<dbReference type="PROSITE" id="PS51900">
    <property type="entry name" value="CB"/>
    <property type="match status" value="1"/>
</dbReference>
<evidence type="ECO:0000259" key="6">
    <source>
        <dbReference type="PROSITE" id="PS51898"/>
    </source>
</evidence>